<evidence type="ECO:0008006" key="6">
    <source>
        <dbReference type="Google" id="ProtNLM"/>
    </source>
</evidence>
<dbReference type="InterPro" id="IPR036865">
    <property type="entry name" value="CRAL-TRIO_dom_sf"/>
</dbReference>
<protein>
    <recommendedName>
        <fullName evidence="6">Protein GDAP2 homolog</fullName>
    </recommendedName>
</protein>
<dbReference type="AlphaFoldDB" id="A0A7R9GDZ1"/>
<dbReference type="InterPro" id="IPR002589">
    <property type="entry name" value="Macro_dom"/>
</dbReference>
<dbReference type="EMBL" id="OA882980">
    <property type="protein sequence ID" value="CAD7277568.1"/>
    <property type="molecule type" value="Genomic_DNA"/>
</dbReference>
<name>A0A7R9GDZ1_9CRUS</name>
<reference evidence="4" key="1">
    <citation type="submission" date="2020-11" db="EMBL/GenBank/DDBJ databases">
        <authorList>
            <person name="Tran Van P."/>
        </authorList>
    </citation>
    <scope>NUCLEOTIDE SEQUENCE</scope>
</reference>
<dbReference type="SUPFAM" id="SSF52949">
    <property type="entry name" value="Macro domain-like"/>
    <property type="match status" value="1"/>
</dbReference>
<evidence type="ECO:0000259" key="2">
    <source>
        <dbReference type="PROSITE" id="PS50191"/>
    </source>
</evidence>
<dbReference type="Proteomes" id="UP000678499">
    <property type="component" value="Unassembled WGS sequence"/>
</dbReference>
<dbReference type="PANTHER" id="PTHR11106">
    <property type="entry name" value="GANGLIOSIDE INDUCED DIFFERENTIATION ASSOCIATED PROTEIN 2-RELATED"/>
    <property type="match status" value="1"/>
</dbReference>
<dbReference type="EMBL" id="CAJPEX010000943">
    <property type="protein sequence ID" value="CAG0917720.1"/>
    <property type="molecule type" value="Genomic_DNA"/>
</dbReference>
<dbReference type="SMART" id="SM00506">
    <property type="entry name" value="A1pp"/>
    <property type="match status" value="1"/>
</dbReference>
<feature type="domain" description="Macro" evidence="3">
    <location>
        <begin position="40"/>
        <end position="221"/>
    </location>
</feature>
<proteinExistence type="inferred from homology"/>
<accession>A0A7R9GDZ1</accession>
<evidence type="ECO:0000259" key="3">
    <source>
        <dbReference type="PROSITE" id="PS51154"/>
    </source>
</evidence>
<keyword evidence="5" id="KW-1185">Reference proteome</keyword>
<dbReference type="SMART" id="SM00516">
    <property type="entry name" value="SEC14"/>
    <property type="match status" value="1"/>
</dbReference>
<dbReference type="InterPro" id="IPR001251">
    <property type="entry name" value="CRAL-TRIO_dom"/>
</dbReference>
<dbReference type="PROSITE" id="PS50191">
    <property type="entry name" value="CRAL_TRIO"/>
    <property type="match status" value="1"/>
</dbReference>
<gene>
    <name evidence="4" type="ORF">NMOB1V02_LOCUS5298</name>
</gene>
<evidence type="ECO:0000313" key="5">
    <source>
        <dbReference type="Proteomes" id="UP000678499"/>
    </source>
</evidence>
<dbReference type="Gene3D" id="3.40.220.10">
    <property type="entry name" value="Leucine Aminopeptidase, subunit E, domain 1"/>
    <property type="match status" value="1"/>
</dbReference>
<dbReference type="InterPro" id="IPR043472">
    <property type="entry name" value="Macro_dom-like"/>
</dbReference>
<dbReference type="PANTHER" id="PTHR11106:SF72">
    <property type="entry name" value="GANGLIOSIDE-INDUCED DIFFERENTIATION-ASSOCIATED PROTEIN 2"/>
    <property type="match status" value="1"/>
</dbReference>
<dbReference type="OrthoDB" id="365077at2759"/>
<evidence type="ECO:0000313" key="4">
    <source>
        <dbReference type="EMBL" id="CAD7277568.1"/>
    </source>
</evidence>
<dbReference type="PROSITE" id="PS51154">
    <property type="entry name" value="MACRO"/>
    <property type="match status" value="1"/>
</dbReference>
<dbReference type="SUPFAM" id="SSF52087">
    <property type="entry name" value="CRAL/TRIO domain"/>
    <property type="match status" value="1"/>
</dbReference>
<feature type="domain" description="CRAL-TRIO" evidence="2">
    <location>
        <begin position="329"/>
        <end position="486"/>
    </location>
</feature>
<comment type="similarity">
    <text evidence="1">Belongs to the GDAP2 family.</text>
</comment>
<dbReference type="CDD" id="cd00170">
    <property type="entry name" value="SEC14"/>
    <property type="match status" value="1"/>
</dbReference>
<dbReference type="Gene3D" id="3.40.525.10">
    <property type="entry name" value="CRAL-TRIO lipid binding domain"/>
    <property type="match status" value="1"/>
</dbReference>
<dbReference type="Pfam" id="PF13716">
    <property type="entry name" value="CRAL_TRIO_2"/>
    <property type="match status" value="1"/>
</dbReference>
<evidence type="ECO:0000256" key="1">
    <source>
        <dbReference type="ARBA" id="ARBA00008355"/>
    </source>
</evidence>
<dbReference type="Pfam" id="PF01661">
    <property type="entry name" value="Macro"/>
    <property type="match status" value="1"/>
</dbReference>
<sequence length="497" mass="57256">MDGQNGCPIAMIDASSLTCWQDVPATNRKCRLIDDKLHEYSPFPFREDLNRKINLWDGDLTTLKVHAIVNPTNELLNDDNPISRRILVKAGPGLKEALISNVRSCKTGDAKMTEGFSLPCRFIIHTVGPRYNAKYQTAAEFALHSAYRRVLQIAREHRLPSLAIPIINSVKRGYPPDQGAHIAIRTVRRFLEHFGDSFESVVLCVSETDLGIYGLLMPLYFPRNRHEEQYACFHLPVDVGDEFGEPIIHDRRIRIIDNPQHALEESVDLSEQLQTSVSIGEHDFCKMHLDRDKQRLLGQSRSSGDPFSEAVSEELYRVERYERLLRRAKSEDLSEISGIGCLYQSGVDKLGRPVIVFVGRWFDLRKVDLEKATLYLIHLLDTVTNGDYVVSYFHTLTTSYNRPPLHWIREVYSTLPYRYKKNLKAFYIVHPTFWTKVMTWWFTTFMAPAIKNKVHGLSGIEYLYSVMEPDQLEIPAFITEHDMTINGIRYYQPTTTL</sequence>
<organism evidence="4">
    <name type="scientific">Notodromas monacha</name>
    <dbReference type="NCBI Taxonomy" id="399045"/>
    <lineage>
        <taxon>Eukaryota</taxon>
        <taxon>Metazoa</taxon>
        <taxon>Ecdysozoa</taxon>
        <taxon>Arthropoda</taxon>
        <taxon>Crustacea</taxon>
        <taxon>Oligostraca</taxon>
        <taxon>Ostracoda</taxon>
        <taxon>Podocopa</taxon>
        <taxon>Podocopida</taxon>
        <taxon>Cypridocopina</taxon>
        <taxon>Cypridoidea</taxon>
        <taxon>Cyprididae</taxon>
        <taxon>Notodromas</taxon>
    </lineage>
</organism>
<dbReference type="InterPro" id="IPR035793">
    <property type="entry name" value="Macro_GDAP2"/>
</dbReference>
<dbReference type="CDD" id="cd02905">
    <property type="entry name" value="Macro_GDAP2-like"/>
    <property type="match status" value="1"/>
</dbReference>